<dbReference type="SUPFAM" id="SSF141371">
    <property type="entry name" value="PilZ domain-like"/>
    <property type="match status" value="1"/>
</dbReference>
<evidence type="ECO:0000313" key="1">
    <source>
        <dbReference type="EMBL" id="MBB3954768.1"/>
    </source>
</evidence>
<organism evidence="1 2">
    <name type="scientific">Novosphingobium sediminicola</name>
    <dbReference type="NCBI Taxonomy" id="563162"/>
    <lineage>
        <taxon>Bacteria</taxon>
        <taxon>Pseudomonadati</taxon>
        <taxon>Pseudomonadota</taxon>
        <taxon>Alphaproteobacteria</taxon>
        <taxon>Sphingomonadales</taxon>
        <taxon>Sphingomonadaceae</taxon>
        <taxon>Novosphingobium</taxon>
    </lineage>
</organism>
<dbReference type="AlphaFoldDB" id="A0A7W6CDZ2"/>
<name>A0A7W6CDZ2_9SPHN</name>
<protein>
    <recommendedName>
        <fullName evidence="3">PilZ domain-containing protein</fullName>
    </recommendedName>
</protein>
<dbReference type="Proteomes" id="UP000548867">
    <property type="component" value="Unassembled WGS sequence"/>
</dbReference>
<evidence type="ECO:0000313" key="2">
    <source>
        <dbReference type="Proteomes" id="UP000548867"/>
    </source>
</evidence>
<proteinExistence type="predicted"/>
<dbReference type="EMBL" id="JACIDX010000005">
    <property type="protein sequence ID" value="MBB3954768.1"/>
    <property type="molecule type" value="Genomic_DNA"/>
</dbReference>
<evidence type="ECO:0008006" key="3">
    <source>
        <dbReference type="Google" id="ProtNLM"/>
    </source>
</evidence>
<reference evidence="1 2" key="1">
    <citation type="submission" date="2020-08" db="EMBL/GenBank/DDBJ databases">
        <title>Genomic Encyclopedia of Type Strains, Phase IV (KMG-IV): sequencing the most valuable type-strain genomes for metagenomic binning, comparative biology and taxonomic classification.</title>
        <authorList>
            <person name="Goeker M."/>
        </authorList>
    </citation>
    <scope>NUCLEOTIDE SEQUENCE [LARGE SCALE GENOMIC DNA]</scope>
    <source>
        <strain evidence="1 2">DSM 27057</strain>
    </source>
</reference>
<sequence>MSQPDATNDPYADQRNAPRNNLLLSSICHWPNRQMEERVKIRNVSATGLMAEGTLGATVGEKVVLELRNIGAIEGIVAWVQSNRFGVAFARPIDPVLLRTPADVSARQSETRDYYQRGPVSVLNRQDETRSDRLRRI</sequence>
<gene>
    <name evidence="1" type="ORF">GGR38_001707</name>
</gene>
<dbReference type="RefSeq" id="WP_183624493.1">
    <property type="nucleotide sequence ID" value="NZ_JACIDX010000005.1"/>
</dbReference>
<comment type="caution">
    <text evidence="1">The sequence shown here is derived from an EMBL/GenBank/DDBJ whole genome shotgun (WGS) entry which is preliminary data.</text>
</comment>
<accession>A0A7W6CDZ2</accession>
<keyword evidence="2" id="KW-1185">Reference proteome</keyword>